<organism evidence="10 11">
    <name type="scientific">Denticeps clupeoides</name>
    <name type="common">denticle herring</name>
    <dbReference type="NCBI Taxonomy" id="299321"/>
    <lineage>
        <taxon>Eukaryota</taxon>
        <taxon>Metazoa</taxon>
        <taxon>Chordata</taxon>
        <taxon>Craniata</taxon>
        <taxon>Vertebrata</taxon>
        <taxon>Euteleostomi</taxon>
        <taxon>Actinopterygii</taxon>
        <taxon>Neopterygii</taxon>
        <taxon>Teleostei</taxon>
        <taxon>Clupei</taxon>
        <taxon>Clupeiformes</taxon>
        <taxon>Denticipitoidei</taxon>
        <taxon>Denticipitidae</taxon>
        <taxon>Denticeps</taxon>
    </lineage>
</organism>
<dbReference type="PANTHER" id="PTHR19331:SF468">
    <property type="entry name" value="SCAVENGER RECEPTOR CYSTEINE-RICH TYPE 1 PROTEIN M160"/>
    <property type="match status" value="1"/>
</dbReference>
<comment type="subcellular location">
    <subcellularLocation>
        <location evidence="1">Secreted</location>
    </subcellularLocation>
</comment>
<keyword evidence="8" id="KW-0472">Membrane</keyword>
<dbReference type="Proteomes" id="UP000694580">
    <property type="component" value="Chromosome 3"/>
</dbReference>
<feature type="disulfide bond" evidence="7">
    <location>
        <begin position="142"/>
        <end position="203"/>
    </location>
</feature>
<keyword evidence="3" id="KW-0732">Signal</keyword>
<accession>A0AAY4CXB7</accession>
<feature type="domain" description="SRCR" evidence="9">
    <location>
        <begin position="104"/>
        <end position="204"/>
    </location>
</feature>
<dbReference type="FunFam" id="3.10.250.10:FF:000004">
    <property type="entry name" value="Scavenger receptor cysteine-rich type 1 protein M130"/>
    <property type="match status" value="1"/>
</dbReference>
<keyword evidence="11" id="KW-1185">Reference proteome</keyword>
<dbReference type="AlphaFoldDB" id="A0AAY4CXB7"/>
<evidence type="ECO:0000256" key="5">
    <source>
        <dbReference type="ARBA" id="ARBA00023157"/>
    </source>
</evidence>
<dbReference type="FunFam" id="3.10.250.10:FF:000009">
    <property type="entry name" value="WC1"/>
    <property type="match status" value="1"/>
</dbReference>
<dbReference type="SUPFAM" id="SSF56487">
    <property type="entry name" value="SRCR-like"/>
    <property type="match status" value="4"/>
</dbReference>
<evidence type="ECO:0000256" key="2">
    <source>
        <dbReference type="ARBA" id="ARBA00022525"/>
    </source>
</evidence>
<reference evidence="10" key="2">
    <citation type="submission" date="2025-08" db="UniProtKB">
        <authorList>
            <consortium name="Ensembl"/>
        </authorList>
    </citation>
    <scope>IDENTIFICATION</scope>
</reference>
<dbReference type="FunFam" id="3.10.250.10:FF:000012">
    <property type="entry name" value="CD163 molecule like 1"/>
    <property type="match status" value="1"/>
</dbReference>
<feature type="disulfide bond" evidence="7">
    <location>
        <begin position="403"/>
        <end position="413"/>
    </location>
</feature>
<evidence type="ECO:0000256" key="6">
    <source>
        <dbReference type="ARBA" id="ARBA00023180"/>
    </source>
</evidence>
<evidence type="ECO:0000256" key="3">
    <source>
        <dbReference type="ARBA" id="ARBA00022729"/>
    </source>
</evidence>
<feature type="disulfide bond" evidence="7">
    <location>
        <begin position="359"/>
        <end position="423"/>
    </location>
</feature>
<evidence type="ECO:0000256" key="7">
    <source>
        <dbReference type="PROSITE-ProRule" id="PRU00196"/>
    </source>
</evidence>
<dbReference type="PANTHER" id="PTHR19331">
    <property type="entry name" value="SCAVENGER RECEPTOR DOMAIN-CONTAINING"/>
    <property type="match status" value="1"/>
</dbReference>
<evidence type="ECO:0000256" key="4">
    <source>
        <dbReference type="ARBA" id="ARBA00022737"/>
    </source>
</evidence>
<dbReference type="GO" id="GO:0016020">
    <property type="term" value="C:membrane"/>
    <property type="evidence" value="ECO:0007669"/>
    <property type="project" value="InterPro"/>
</dbReference>
<dbReference type="Gene3D" id="3.10.250.10">
    <property type="entry name" value="SRCR-like domain"/>
    <property type="match status" value="4"/>
</dbReference>
<sequence>MVRLSGGGGCEGEVEVYLHQVWRRVLLDSWSLSDSSVVCRQLQCGSAVKFYASSRNRTERRAVCVSGFQCSGTEAHLGNCSSPQILNCSSRQQVTITCSGPRKLRLVGSGHDCAGRLEVFHNGSWGTVCDDSWDPEDAQVVCSQLRCGTALSVQLNISFGPGNGPIWLNEVACHGNETSLWQCPSAGWGQHDCRHKEDVGVVCSEFKQLRISGSESGLCSGPVQVFYNGTWGSMCVNHMGEYTASIICRQLGCGDIISTDSGISHLPKWLDNVICGKHDSHIWQCAASPWGNNSCSVTEALHVTCSESKPTKPWFDVLSLNADVTAQQCSGPPELRLVGPTECSGRVEVRLQGQWGTVCDDSWDTRDGQVVCRQLGCGEPVSVGGEGMFGGGNGSIWLDEVNCGGDERHLWDCCHAPLNQSDCSHKEDAGVTCTGRSTTVLLIPTSASITAPPPAPASTISSVATPVLGTLVLLLLGLLLYQKRSTRRALSKRKHIPLTEGLYEEIDHRWIKGTSRSIRSGRVPSDASWYEDVEDNKHGLFSRKKGSERLALKKVFLRSHGAGQGLTNPPRYVKYILKVLFSECSVAKCSSIVGAVVA</sequence>
<evidence type="ECO:0000313" key="10">
    <source>
        <dbReference type="Ensembl" id="ENSDCDP00010036896.1"/>
    </source>
</evidence>
<dbReference type="PROSITE" id="PS00420">
    <property type="entry name" value="SRCR_1"/>
    <property type="match status" value="1"/>
</dbReference>
<keyword evidence="5 7" id="KW-1015">Disulfide bond</keyword>
<feature type="domain" description="SRCR" evidence="9">
    <location>
        <begin position="335"/>
        <end position="434"/>
    </location>
</feature>
<dbReference type="SMART" id="SM00202">
    <property type="entry name" value="SR"/>
    <property type="match status" value="4"/>
</dbReference>
<feature type="disulfide bond" evidence="7">
    <location>
        <begin position="173"/>
        <end position="183"/>
    </location>
</feature>
<keyword evidence="2" id="KW-0964">Secreted</keyword>
<keyword evidence="6" id="KW-0325">Glycoprotein</keyword>
<evidence type="ECO:0000256" key="8">
    <source>
        <dbReference type="SAM" id="Phobius"/>
    </source>
</evidence>
<dbReference type="GO" id="GO:0005576">
    <property type="term" value="C:extracellular region"/>
    <property type="evidence" value="ECO:0007669"/>
    <property type="project" value="UniProtKB-SubCell"/>
</dbReference>
<comment type="caution">
    <text evidence="7">Lacks conserved residue(s) required for the propagation of feature annotation.</text>
</comment>
<dbReference type="GeneTree" id="ENSGT00940000155987"/>
<dbReference type="FunFam" id="3.10.250.10:FF:000006">
    <property type="entry name" value="neurotrypsin isoform X2"/>
    <property type="match status" value="1"/>
</dbReference>
<feature type="disulfide bond" evidence="7">
    <location>
        <begin position="70"/>
        <end position="80"/>
    </location>
</feature>
<dbReference type="Ensembl" id="ENSDCDT00010046401.1">
    <property type="protein sequence ID" value="ENSDCDP00010036896.1"/>
    <property type="gene ID" value="ENSDCDG00010024118.1"/>
</dbReference>
<evidence type="ECO:0000313" key="11">
    <source>
        <dbReference type="Proteomes" id="UP000694580"/>
    </source>
</evidence>
<feature type="transmembrane region" description="Helical" evidence="8">
    <location>
        <begin position="463"/>
        <end position="481"/>
    </location>
</feature>
<proteinExistence type="predicted"/>
<protein>
    <recommendedName>
        <fullName evidence="9">SRCR domain-containing protein</fullName>
    </recommendedName>
</protein>
<feature type="domain" description="SRCR" evidence="9">
    <location>
        <begin position="2"/>
        <end position="99"/>
    </location>
</feature>
<keyword evidence="8" id="KW-1133">Transmembrane helix</keyword>
<dbReference type="Pfam" id="PF00530">
    <property type="entry name" value="SRCR"/>
    <property type="match status" value="4"/>
</dbReference>
<keyword evidence="8" id="KW-0812">Transmembrane</keyword>
<evidence type="ECO:0000259" key="9">
    <source>
        <dbReference type="PROSITE" id="PS50287"/>
    </source>
</evidence>
<feature type="disulfide bond" evidence="7">
    <location>
        <begin position="129"/>
        <end position="193"/>
    </location>
</feature>
<dbReference type="PRINTS" id="PR00258">
    <property type="entry name" value="SPERACTRCPTR"/>
</dbReference>
<feature type="disulfide bond" evidence="7">
    <location>
        <begin position="372"/>
        <end position="433"/>
    </location>
</feature>
<dbReference type="InterPro" id="IPR036772">
    <property type="entry name" value="SRCR-like_dom_sf"/>
</dbReference>
<dbReference type="PROSITE" id="PS50287">
    <property type="entry name" value="SRCR_2"/>
    <property type="match status" value="4"/>
</dbReference>
<dbReference type="InterPro" id="IPR001190">
    <property type="entry name" value="SRCR"/>
</dbReference>
<reference evidence="10" key="3">
    <citation type="submission" date="2025-09" db="UniProtKB">
        <authorList>
            <consortium name="Ensembl"/>
        </authorList>
    </citation>
    <scope>IDENTIFICATION</scope>
</reference>
<evidence type="ECO:0000256" key="1">
    <source>
        <dbReference type="ARBA" id="ARBA00004613"/>
    </source>
</evidence>
<keyword evidence="4" id="KW-0677">Repeat</keyword>
<reference evidence="10 11" key="1">
    <citation type="submission" date="2020-06" db="EMBL/GenBank/DDBJ databases">
        <authorList>
            <consortium name="Wellcome Sanger Institute Data Sharing"/>
        </authorList>
    </citation>
    <scope>NUCLEOTIDE SEQUENCE [LARGE SCALE GENOMIC DNA]</scope>
</reference>
<feature type="disulfide bond" evidence="7">
    <location>
        <begin position="275"/>
        <end position="285"/>
    </location>
</feature>
<name>A0AAY4CXB7_9TELE</name>
<feature type="domain" description="SRCR" evidence="9">
    <location>
        <begin position="209"/>
        <end position="306"/>
    </location>
</feature>